<protein>
    <submittedName>
        <fullName evidence="1">Uncharacterized protein</fullName>
    </submittedName>
</protein>
<dbReference type="AlphaFoldDB" id="A0A918NRB5"/>
<proteinExistence type="predicted"/>
<reference evidence="1" key="1">
    <citation type="journal article" date="2014" name="Int. J. Syst. Evol. Microbiol.">
        <title>Complete genome sequence of Corynebacterium casei LMG S-19264T (=DSM 44701T), isolated from a smear-ripened cheese.</title>
        <authorList>
            <consortium name="US DOE Joint Genome Institute (JGI-PGF)"/>
            <person name="Walter F."/>
            <person name="Albersmeier A."/>
            <person name="Kalinowski J."/>
            <person name="Ruckert C."/>
        </authorList>
    </citation>
    <scope>NUCLEOTIDE SEQUENCE</scope>
    <source>
        <strain evidence="1">JCM 4790</strain>
    </source>
</reference>
<dbReference type="Proteomes" id="UP000619244">
    <property type="component" value="Unassembled WGS sequence"/>
</dbReference>
<dbReference type="RefSeq" id="WP_190192510.1">
    <property type="nucleotide sequence ID" value="NZ_BMVU01000027.1"/>
</dbReference>
<evidence type="ECO:0000313" key="1">
    <source>
        <dbReference type="EMBL" id="GGX89735.1"/>
    </source>
</evidence>
<name>A0A918NRB5_9ACTN</name>
<dbReference type="EMBL" id="BMVU01000027">
    <property type="protein sequence ID" value="GGX89735.1"/>
    <property type="molecule type" value="Genomic_DNA"/>
</dbReference>
<accession>A0A918NRB5</accession>
<sequence length="90" mass="9927">MPTPATPAWQTEVEVLCADLEALCEDLADAPLEERLRALELLHRSFKEMHDRALRGAARDARAAGWGLRRIAAAVGRSHEQVRILTTPAS</sequence>
<comment type="caution">
    <text evidence="1">The sequence shown here is derived from an EMBL/GenBank/DDBJ whole genome shotgun (WGS) entry which is preliminary data.</text>
</comment>
<gene>
    <name evidence="1" type="ORF">GCM10010358_49610</name>
</gene>
<evidence type="ECO:0000313" key="2">
    <source>
        <dbReference type="Proteomes" id="UP000619244"/>
    </source>
</evidence>
<organism evidence="1 2">
    <name type="scientific">Streptomyces minutiscleroticus</name>
    <dbReference type="NCBI Taxonomy" id="68238"/>
    <lineage>
        <taxon>Bacteria</taxon>
        <taxon>Bacillati</taxon>
        <taxon>Actinomycetota</taxon>
        <taxon>Actinomycetes</taxon>
        <taxon>Kitasatosporales</taxon>
        <taxon>Streptomycetaceae</taxon>
        <taxon>Streptomyces</taxon>
    </lineage>
</organism>
<reference evidence="1" key="2">
    <citation type="submission" date="2020-09" db="EMBL/GenBank/DDBJ databases">
        <authorList>
            <person name="Sun Q."/>
            <person name="Ohkuma M."/>
        </authorList>
    </citation>
    <scope>NUCLEOTIDE SEQUENCE</scope>
    <source>
        <strain evidence="1">JCM 4790</strain>
    </source>
</reference>
<keyword evidence="2" id="KW-1185">Reference proteome</keyword>